<evidence type="ECO:0000313" key="6">
    <source>
        <dbReference type="Proteomes" id="UP001219525"/>
    </source>
</evidence>
<dbReference type="InterPro" id="IPR019826">
    <property type="entry name" value="Carboxylesterase_B_AS"/>
</dbReference>
<sequence length="548" mass="59083">MFSGTLLISGLLYPAWAAAGAVPAAVAPTVTLDDGVFTGVSITANTQSFLGIPFAQAPVGDLRLRLPQPVLPYNGSHTVTAFGPGCPQQAIRLPILTGAALEVSDFVENSIFGTLFPSAEDCLFINVIKPRTASSTSKLPVVAWIYGGGFEVGSPAMYDGATVVERSVAMGSPVIYVSMNYRLSAFGFLASKEVRAAGVGNLGLQDQRQAFRWIQKYITAFGGDPTKVTIWGESAGAISVGLHMLANNGDNEGLFRAGFMESGSPLPVGPLENAQKYYDAIVVDTGCAGAADTLECLRTVPFATLKAAQDASPFIFAYQSLVLPWYPREDGVFLTDNPQRLIQQGKVADVPFITGECDDEGTLFSLSTLNITTDSEFNTWIKTFWLPDATTAQVNMLASLYTSNLLDGSPFDTGFLDAVTTQYKRIAAFQGDIIFQAPRRFFQQARSGKQNQWAFLSKRFKDTSILGSAHETDIDNIYFDGELTDYLINFAGALNPNGKTVPNWPAYTAAAPNLMTFLDGFLPTTITQDTYRVAGTTFLTNITLQFPL</sequence>
<dbReference type="InterPro" id="IPR050309">
    <property type="entry name" value="Type-B_Carboxylest/Lipase"/>
</dbReference>
<keyword evidence="3" id="KW-0732">Signal</keyword>
<dbReference type="Gene3D" id="3.40.50.1820">
    <property type="entry name" value="alpha/beta hydrolase"/>
    <property type="match status" value="1"/>
</dbReference>
<feature type="chain" id="PRO_5041778209" description="Carboxylic ester hydrolase" evidence="3">
    <location>
        <begin position="18"/>
        <end position="548"/>
    </location>
</feature>
<dbReference type="InterPro" id="IPR019819">
    <property type="entry name" value="Carboxylesterase_B_CS"/>
</dbReference>
<reference evidence="5" key="1">
    <citation type="submission" date="2023-03" db="EMBL/GenBank/DDBJ databases">
        <title>Massive genome expansion in bonnet fungi (Mycena s.s.) driven by repeated elements and novel gene families across ecological guilds.</title>
        <authorList>
            <consortium name="Lawrence Berkeley National Laboratory"/>
            <person name="Harder C.B."/>
            <person name="Miyauchi S."/>
            <person name="Viragh M."/>
            <person name="Kuo A."/>
            <person name="Thoen E."/>
            <person name="Andreopoulos B."/>
            <person name="Lu D."/>
            <person name="Skrede I."/>
            <person name="Drula E."/>
            <person name="Henrissat B."/>
            <person name="Morin E."/>
            <person name="Kohler A."/>
            <person name="Barry K."/>
            <person name="LaButti K."/>
            <person name="Morin E."/>
            <person name="Salamov A."/>
            <person name="Lipzen A."/>
            <person name="Mereny Z."/>
            <person name="Hegedus B."/>
            <person name="Baldrian P."/>
            <person name="Stursova M."/>
            <person name="Weitz H."/>
            <person name="Taylor A."/>
            <person name="Grigoriev I.V."/>
            <person name="Nagy L.G."/>
            <person name="Martin F."/>
            <person name="Kauserud H."/>
        </authorList>
    </citation>
    <scope>NUCLEOTIDE SEQUENCE</scope>
    <source>
        <strain evidence="5">9144</strain>
    </source>
</reference>
<feature type="domain" description="Carboxylesterase type B" evidence="4">
    <location>
        <begin position="28"/>
        <end position="517"/>
    </location>
</feature>
<accession>A0AAD6VEW9</accession>
<organism evidence="5 6">
    <name type="scientific">Mycena pura</name>
    <dbReference type="NCBI Taxonomy" id="153505"/>
    <lineage>
        <taxon>Eukaryota</taxon>
        <taxon>Fungi</taxon>
        <taxon>Dikarya</taxon>
        <taxon>Basidiomycota</taxon>
        <taxon>Agaricomycotina</taxon>
        <taxon>Agaricomycetes</taxon>
        <taxon>Agaricomycetidae</taxon>
        <taxon>Agaricales</taxon>
        <taxon>Marasmiineae</taxon>
        <taxon>Mycenaceae</taxon>
        <taxon>Mycena</taxon>
    </lineage>
</organism>
<dbReference type="Pfam" id="PF00135">
    <property type="entry name" value="COesterase"/>
    <property type="match status" value="1"/>
</dbReference>
<keyword evidence="2 3" id="KW-0378">Hydrolase</keyword>
<dbReference type="EC" id="3.1.1.-" evidence="3"/>
<gene>
    <name evidence="5" type="ORF">GGX14DRAFT_645049</name>
</gene>
<dbReference type="PROSITE" id="PS00941">
    <property type="entry name" value="CARBOXYLESTERASE_B_2"/>
    <property type="match status" value="1"/>
</dbReference>
<dbReference type="GO" id="GO:0016787">
    <property type="term" value="F:hydrolase activity"/>
    <property type="evidence" value="ECO:0007669"/>
    <property type="project" value="UniProtKB-KW"/>
</dbReference>
<evidence type="ECO:0000259" key="4">
    <source>
        <dbReference type="Pfam" id="PF00135"/>
    </source>
</evidence>
<keyword evidence="6" id="KW-1185">Reference proteome</keyword>
<name>A0AAD6VEW9_9AGAR</name>
<protein>
    <recommendedName>
        <fullName evidence="3">Carboxylic ester hydrolase</fullName>
        <ecNumber evidence="3">3.1.1.-</ecNumber>
    </recommendedName>
</protein>
<dbReference type="InterPro" id="IPR029058">
    <property type="entry name" value="AB_hydrolase_fold"/>
</dbReference>
<dbReference type="InterPro" id="IPR002018">
    <property type="entry name" value="CarbesteraseB"/>
</dbReference>
<dbReference type="AlphaFoldDB" id="A0AAD6VEW9"/>
<comment type="caution">
    <text evidence="5">The sequence shown here is derived from an EMBL/GenBank/DDBJ whole genome shotgun (WGS) entry which is preliminary data.</text>
</comment>
<proteinExistence type="inferred from homology"/>
<dbReference type="PROSITE" id="PS00122">
    <property type="entry name" value="CARBOXYLESTERASE_B_1"/>
    <property type="match status" value="1"/>
</dbReference>
<evidence type="ECO:0000256" key="2">
    <source>
        <dbReference type="ARBA" id="ARBA00022801"/>
    </source>
</evidence>
<evidence type="ECO:0000313" key="5">
    <source>
        <dbReference type="EMBL" id="KAJ7205207.1"/>
    </source>
</evidence>
<dbReference type="EMBL" id="JARJCW010000044">
    <property type="protein sequence ID" value="KAJ7205207.1"/>
    <property type="molecule type" value="Genomic_DNA"/>
</dbReference>
<dbReference type="PANTHER" id="PTHR11559">
    <property type="entry name" value="CARBOXYLESTERASE"/>
    <property type="match status" value="1"/>
</dbReference>
<dbReference type="SUPFAM" id="SSF53474">
    <property type="entry name" value="alpha/beta-Hydrolases"/>
    <property type="match status" value="1"/>
</dbReference>
<evidence type="ECO:0000256" key="3">
    <source>
        <dbReference type="RuleBase" id="RU361235"/>
    </source>
</evidence>
<dbReference type="Proteomes" id="UP001219525">
    <property type="component" value="Unassembled WGS sequence"/>
</dbReference>
<comment type="similarity">
    <text evidence="1 3">Belongs to the type-B carboxylesterase/lipase family.</text>
</comment>
<feature type="signal peptide" evidence="3">
    <location>
        <begin position="1"/>
        <end position="17"/>
    </location>
</feature>
<evidence type="ECO:0000256" key="1">
    <source>
        <dbReference type="ARBA" id="ARBA00005964"/>
    </source>
</evidence>